<organism evidence="3 4">
    <name type="scientific">Nocardioides aestuarii</name>
    <dbReference type="NCBI Taxonomy" id="252231"/>
    <lineage>
        <taxon>Bacteria</taxon>
        <taxon>Bacillati</taxon>
        <taxon>Actinomycetota</taxon>
        <taxon>Actinomycetes</taxon>
        <taxon>Propionibacteriales</taxon>
        <taxon>Nocardioidaceae</taxon>
        <taxon>Nocardioides</taxon>
    </lineage>
</organism>
<gene>
    <name evidence="3" type="ORF">ACFSDE_17465</name>
</gene>
<feature type="region of interest" description="Disordered" evidence="1">
    <location>
        <begin position="80"/>
        <end position="135"/>
    </location>
</feature>
<dbReference type="Proteomes" id="UP001597351">
    <property type="component" value="Unassembled WGS sequence"/>
</dbReference>
<evidence type="ECO:0000256" key="1">
    <source>
        <dbReference type="SAM" id="MobiDB-lite"/>
    </source>
</evidence>
<dbReference type="InterPro" id="IPR032290">
    <property type="entry name" value="DUF4839"/>
</dbReference>
<evidence type="ECO:0000313" key="3">
    <source>
        <dbReference type="EMBL" id="MFD1948594.1"/>
    </source>
</evidence>
<evidence type="ECO:0000313" key="4">
    <source>
        <dbReference type="Proteomes" id="UP001597351"/>
    </source>
</evidence>
<dbReference type="EMBL" id="JBHUGD010000003">
    <property type="protein sequence ID" value="MFD1948594.1"/>
    <property type="molecule type" value="Genomic_DNA"/>
</dbReference>
<reference evidence="4" key="1">
    <citation type="journal article" date="2019" name="Int. J. Syst. Evol. Microbiol.">
        <title>The Global Catalogue of Microorganisms (GCM) 10K type strain sequencing project: providing services to taxonomists for standard genome sequencing and annotation.</title>
        <authorList>
            <consortium name="The Broad Institute Genomics Platform"/>
            <consortium name="The Broad Institute Genome Sequencing Center for Infectious Disease"/>
            <person name="Wu L."/>
            <person name="Ma J."/>
        </authorList>
    </citation>
    <scope>NUCLEOTIDE SEQUENCE [LARGE SCALE GENOMIC DNA]</scope>
    <source>
        <strain evidence="4">CGMCC 1.12477</strain>
    </source>
</reference>
<keyword evidence="2" id="KW-1133">Transmembrane helix</keyword>
<accession>A0ABW4TS68</accession>
<keyword evidence="2" id="KW-0812">Transmembrane</keyword>
<keyword evidence="4" id="KW-1185">Reference proteome</keyword>
<dbReference type="Pfam" id="PF16127">
    <property type="entry name" value="DUF4839"/>
    <property type="match status" value="1"/>
</dbReference>
<protein>
    <submittedName>
        <fullName evidence="3">DUF4839 domain-containing protein</fullName>
    </submittedName>
</protein>
<sequence>MVNDGTRYERKTVQAVRGTEQRSINKWQGQGWELVDQDRGRLRTTLTFRRAKKPVPWRLVAAAAVAVVVVVAGSASVAAFTGDDDEPRAEPTPTASPSQSPTAEPSETETETATPEPSASSAPSPTEPANPDVLTAKNSDDVAKLLATGDYCDPAIGRFAKGHADDTIEFDGSVVNVFKSGARSDLTMSPGDKGPRSTTGPVFKFEGVTSADLSLKGATALKDGDLVRVTATVDVYNSDQCLLYLAPVSTELR</sequence>
<dbReference type="RefSeq" id="WP_343920799.1">
    <property type="nucleotide sequence ID" value="NZ_BAAAJT010000002.1"/>
</dbReference>
<keyword evidence="2" id="KW-0472">Membrane</keyword>
<evidence type="ECO:0000256" key="2">
    <source>
        <dbReference type="SAM" id="Phobius"/>
    </source>
</evidence>
<comment type="caution">
    <text evidence="3">The sequence shown here is derived from an EMBL/GenBank/DDBJ whole genome shotgun (WGS) entry which is preliminary data.</text>
</comment>
<proteinExistence type="predicted"/>
<feature type="compositionally biased region" description="Low complexity" evidence="1">
    <location>
        <begin position="91"/>
        <end position="129"/>
    </location>
</feature>
<name>A0ABW4TS68_9ACTN</name>
<feature type="transmembrane region" description="Helical" evidence="2">
    <location>
        <begin position="59"/>
        <end position="80"/>
    </location>
</feature>